<dbReference type="InterPro" id="IPR051604">
    <property type="entry name" value="Ergot_Alk_Oxidoreductase"/>
</dbReference>
<evidence type="ECO:0000256" key="1">
    <source>
        <dbReference type="ARBA" id="ARBA00005107"/>
    </source>
</evidence>
<dbReference type="InterPro" id="IPR008030">
    <property type="entry name" value="NmrA-like"/>
</dbReference>
<name>A0ABR3JTQ0_9AGAR</name>
<evidence type="ECO:0000256" key="4">
    <source>
        <dbReference type="ARBA" id="ARBA00023002"/>
    </source>
</evidence>
<accession>A0ABR3JTQ0</accession>
<dbReference type="InterPro" id="IPR019901">
    <property type="entry name" value="Ergot_alkaloid_biosynthesis"/>
</dbReference>
<comment type="similarity">
    <text evidence="2">Belongs to the fgaFS/easG family.</text>
</comment>
<evidence type="ECO:0000313" key="6">
    <source>
        <dbReference type="EMBL" id="KAL0959254.1"/>
    </source>
</evidence>
<protein>
    <recommendedName>
        <fullName evidence="5">NmrA-like domain-containing protein</fullName>
    </recommendedName>
</protein>
<keyword evidence="4" id="KW-0560">Oxidoreductase</keyword>
<evidence type="ECO:0000313" key="7">
    <source>
        <dbReference type="Proteomes" id="UP001556367"/>
    </source>
</evidence>
<keyword evidence="7" id="KW-1185">Reference proteome</keyword>
<dbReference type="Gene3D" id="3.40.50.720">
    <property type="entry name" value="NAD(P)-binding Rossmann-like Domain"/>
    <property type="match status" value="1"/>
</dbReference>
<feature type="domain" description="NmrA-like" evidence="5">
    <location>
        <begin position="3"/>
        <end position="253"/>
    </location>
</feature>
<dbReference type="InterPro" id="IPR036291">
    <property type="entry name" value="NAD(P)-bd_dom_sf"/>
</dbReference>
<dbReference type="SUPFAM" id="SSF51735">
    <property type="entry name" value="NAD(P)-binding Rossmann-fold domains"/>
    <property type="match status" value="1"/>
</dbReference>
<sequence>MAILVTGGTGKTGRPIVRLLHQGGHSVYVASRSGKAPKFTKGVHFDWADTTTFEAPFIAAAAAKETITAVYLICPFLPDPSAIAQTVNAFVDLAISKGAQRFVLLSASAIEKGEAGLGQQGFVQEYLDTIGADYVSLRPTYFMDNFIDSFDFPNVMVKTHNTIYSAAQDARIPFVAAEDIAKAAVEALTAEKVVHKDLFVGGPELLTFDNMAATLTEVLGRPITHTKNTPEEQTAVLIKLGLPEGPARYLSAMDARFAMGEEERRFQAENKWMGTQTFKSFLQSHHERKV</sequence>
<dbReference type="NCBIfam" id="TIGR03649">
    <property type="entry name" value="ergot_EASG"/>
    <property type="match status" value="1"/>
</dbReference>
<organism evidence="6 7">
    <name type="scientific">Hohenbuehelia grisea</name>
    <dbReference type="NCBI Taxonomy" id="104357"/>
    <lineage>
        <taxon>Eukaryota</taxon>
        <taxon>Fungi</taxon>
        <taxon>Dikarya</taxon>
        <taxon>Basidiomycota</taxon>
        <taxon>Agaricomycotina</taxon>
        <taxon>Agaricomycetes</taxon>
        <taxon>Agaricomycetidae</taxon>
        <taxon>Agaricales</taxon>
        <taxon>Pleurotineae</taxon>
        <taxon>Pleurotaceae</taxon>
        <taxon>Hohenbuehelia</taxon>
    </lineage>
</organism>
<dbReference type="PANTHER" id="PTHR43162:SF1">
    <property type="entry name" value="PRESTALK A DIFFERENTIATION PROTEIN A"/>
    <property type="match status" value="1"/>
</dbReference>
<gene>
    <name evidence="6" type="ORF">HGRIS_014525</name>
</gene>
<dbReference type="Gene3D" id="3.90.25.10">
    <property type="entry name" value="UDP-galactose 4-epimerase, domain 1"/>
    <property type="match status" value="1"/>
</dbReference>
<dbReference type="PANTHER" id="PTHR43162">
    <property type="match status" value="1"/>
</dbReference>
<comment type="pathway">
    <text evidence="1">Alkaloid biosynthesis; ergot alkaloid biosynthesis.</text>
</comment>
<evidence type="ECO:0000256" key="2">
    <source>
        <dbReference type="ARBA" id="ARBA00005372"/>
    </source>
</evidence>
<comment type="caution">
    <text evidence="6">The sequence shown here is derived from an EMBL/GenBank/DDBJ whole genome shotgun (WGS) entry which is preliminary data.</text>
</comment>
<dbReference type="Proteomes" id="UP001556367">
    <property type="component" value="Unassembled WGS sequence"/>
</dbReference>
<evidence type="ECO:0000256" key="3">
    <source>
        <dbReference type="ARBA" id="ARBA00022589"/>
    </source>
</evidence>
<proteinExistence type="inferred from homology"/>
<dbReference type="Pfam" id="PF05368">
    <property type="entry name" value="NmrA"/>
    <property type="match status" value="1"/>
</dbReference>
<dbReference type="EMBL" id="JASNQZ010000003">
    <property type="protein sequence ID" value="KAL0959254.1"/>
    <property type="molecule type" value="Genomic_DNA"/>
</dbReference>
<evidence type="ECO:0000259" key="5">
    <source>
        <dbReference type="Pfam" id="PF05368"/>
    </source>
</evidence>
<keyword evidence="3" id="KW-0017">Alkaloid metabolism</keyword>
<reference evidence="7" key="1">
    <citation type="submission" date="2024-06" db="EMBL/GenBank/DDBJ databases">
        <title>Multi-omics analyses provide insights into the biosynthesis of the anticancer antibiotic pleurotin in Hohenbuehelia grisea.</title>
        <authorList>
            <person name="Weaver J.A."/>
            <person name="Alberti F."/>
        </authorList>
    </citation>
    <scope>NUCLEOTIDE SEQUENCE [LARGE SCALE GENOMIC DNA]</scope>
    <source>
        <strain evidence="7">T-177</strain>
    </source>
</reference>